<organism evidence="2 3">
    <name type="scientific">Colocasia esculenta</name>
    <name type="common">Wild taro</name>
    <name type="synonym">Arum esculentum</name>
    <dbReference type="NCBI Taxonomy" id="4460"/>
    <lineage>
        <taxon>Eukaryota</taxon>
        <taxon>Viridiplantae</taxon>
        <taxon>Streptophyta</taxon>
        <taxon>Embryophyta</taxon>
        <taxon>Tracheophyta</taxon>
        <taxon>Spermatophyta</taxon>
        <taxon>Magnoliopsida</taxon>
        <taxon>Liliopsida</taxon>
        <taxon>Araceae</taxon>
        <taxon>Aroideae</taxon>
        <taxon>Colocasieae</taxon>
        <taxon>Colocasia</taxon>
    </lineage>
</organism>
<sequence>MADRPVSIVGPASLGESTSMLMAKQGLTPLLLQPCNDQEDVNVGPYWMIMPLDDKEASSQEDGDGSGKARLDTEDVKDLLKEVESLCTDQAREVAKKVGISFSATEEDLKGAFSKINK</sequence>
<dbReference type="AlphaFoldDB" id="A0A843WA31"/>
<feature type="region of interest" description="Disordered" evidence="1">
    <location>
        <begin position="53"/>
        <end position="73"/>
    </location>
</feature>
<dbReference type="EMBL" id="NMUH01004016">
    <property type="protein sequence ID" value="MQM08033.1"/>
    <property type="molecule type" value="Genomic_DNA"/>
</dbReference>
<evidence type="ECO:0000256" key="1">
    <source>
        <dbReference type="SAM" id="MobiDB-lite"/>
    </source>
</evidence>
<protein>
    <submittedName>
        <fullName evidence="2">Uncharacterized protein</fullName>
    </submittedName>
</protein>
<reference evidence="2" key="1">
    <citation type="submission" date="2017-07" db="EMBL/GenBank/DDBJ databases">
        <title>Taro Niue Genome Assembly and Annotation.</title>
        <authorList>
            <person name="Atibalentja N."/>
            <person name="Keating K."/>
            <person name="Fields C.J."/>
        </authorList>
    </citation>
    <scope>NUCLEOTIDE SEQUENCE</scope>
    <source>
        <strain evidence="2">Niue_2</strain>
        <tissue evidence="2">Leaf</tissue>
    </source>
</reference>
<dbReference type="Proteomes" id="UP000652761">
    <property type="component" value="Unassembled WGS sequence"/>
</dbReference>
<name>A0A843WA31_COLES</name>
<comment type="caution">
    <text evidence="2">The sequence shown here is derived from an EMBL/GenBank/DDBJ whole genome shotgun (WGS) entry which is preliminary data.</text>
</comment>
<proteinExistence type="predicted"/>
<evidence type="ECO:0000313" key="2">
    <source>
        <dbReference type="EMBL" id="MQM08033.1"/>
    </source>
</evidence>
<evidence type="ECO:0000313" key="3">
    <source>
        <dbReference type="Proteomes" id="UP000652761"/>
    </source>
</evidence>
<gene>
    <name evidence="2" type="ORF">Taro_040888</name>
</gene>
<accession>A0A843WA31</accession>
<keyword evidence="3" id="KW-1185">Reference proteome</keyword>